<organism evidence="2 3">
    <name type="scientific">Roseomonas alba</name>
    <dbReference type="NCBI Taxonomy" id="2846776"/>
    <lineage>
        <taxon>Bacteria</taxon>
        <taxon>Pseudomonadati</taxon>
        <taxon>Pseudomonadota</taxon>
        <taxon>Alphaproteobacteria</taxon>
        <taxon>Acetobacterales</taxon>
        <taxon>Roseomonadaceae</taxon>
        <taxon>Roseomonas</taxon>
    </lineage>
</organism>
<evidence type="ECO:0000313" key="2">
    <source>
        <dbReference type="EMBL" id="MBW6401815.1"/>
    </source>
</evidence>
<proteinExistence type="predicted"/>
<evidence type="ECO:0000256" key="1">
    <source>
        <dbReference type="SAM" id="Phobius"/>
    </source>
</evidence>
<feature type="transmembrane region" description="Helical" evidence="1">
    <location>
        <begin position="62"/>
        <end position="90"/>
    </location>
</feature>
<dbReference type="Proteomes" id="UP001196565">
    <property type="component" value="Unassembled WGS sequence"/>
</dbReference>
<dbReference type="EMBL" id="JAHYBZ010000015">
    <property type="protein sequence ID" value="MBW6401815.1"/>
    <property type="molecule type" value="Genomic_DNA"/>
</dbReference>
<keyword evidence="1" id="KW-1133">Transmembrane helix</keyword>
<comment type="caution">
    <text evidence="2">The sequence shown here is derived from an EMBL/GenBank/DDBJ whole genome shotgun (WGS) entry which is preliminary data.</text>
</comment>
<reference evidence="2 3" key="1">
    <citation type="submission" date="2021-07" db="EMBL/GenBank/DDBJ databases">
        <authorList>
            <person name="So Y."/>
        </authorList>
    </citation>
    <scope>NUCLEOTIDE SEQUENCE [LARGE SCALE GENOMIC DNA]</scope>
    <source>
        <strain evidence="2 3">HJA6</strain>
    </source>
</reference>
<gene>
    <name evidence="2" type="ORF">KPL78_28465</name>
</gene>
<feature type="transmembrane region" description="Helical" evidence="1">
    <location>
        <begin position="33"/>
        <end position="55"/>
    </location>
</feature>
<evidence type="ECO:0000313" key="3">
    <source>
        <dbReference type="Proteomes" id="UP001196565"/>
    </source>
</evidence>
<keyword evidence="1" id="KW-0472">Membrane</keyword>
<accession>A0ABS7AHM8</accession>
<keyword evidence="3" id="KW-1185">Reference proteome</keyword>
<keyword evidence="1" id="KW-0812">Transmembrane</keyword>
<evidence type="ECO:0008006" key="4">
    <source>
        <dbReference type="Google" id="ProtNLM"/>
    </source>
</evidence>
<sequence>MTMLALTARTPLTLVIGLVPITETLGSGKPLPSLASSLACLGSGLGGVICGMLAVRFWQRAVAMLGGAAIVSGLTLALSGKAIALTGIGFDIGLFGNGA</sequence>
<protein>
    <recommendedName>
        <fullName evidence="4">MFS transporter</fullName>
    </recommendedName>
</protein>
<name>A0ABS7AHM8_9PROT</name>